<dbReference type="Proteomes" id="UP000801492">
    <property type="component" value="Unassembled WGS sequence"/>
</dbReference>
<organism evidence="7 8">
    <name type="scientific">Ignelater luminosus</name>
    <name type="common">Cucubano</name>
    <name type="synonym">Pyrophorus luminosus</name>
    <dbReference type="NCBI Taxonomy" id="2038154"/>
    <lineage>
        <taxon>Eukaryota</taxon>
        <taxon>Metazoa</taxon>
        <taxon>Ecdysozoa</taxon>
        <taxon>Arthropoda</taxon>
        <taxon>Hexapoda</taxon>
        <taxon>Insecta</taxon>
        <taxon>Pterygota</taxon>
        <taxon>Neoptera</taxon>
        <taxon>Endopterygota</taxon>
        <taxon>Coleoptera</taxon>
        <taxon>Polyphaga</taxon>
        <taxon>Elateriformia</taxon>
        <taxon>Elateroidea</taxon>
        <taxon>Elateridae</taxon>
        <taxon>Agrypninae</taxon>
        <taxon>Pyrophorini</taxon>
        <taxon>Ignelater</taxon>
    </lineage>
</organism>
<evidence type="ECO:0000256" key="2">
    <source>
        <dbReference type="ARBA" id="ARBA00022723"/>
    </source>
</evidence>
<dbReference type="AlphaFoldDB" id="A0A8K0GEJ2"/>
<dbReference type="GO" id="GO:0051865">
    <property type="term" value="P:protein autoubiquitination"/>
    <property type="evidence" value="ECO:0007669"/>
    <property type="project" value="TreeGrafter"/>
</dbReference>
<dbReference type="OrthoDB" id="1630758at2759"/>
<dbReference type="InterPro" id="IPR017907">
    <property type="entry name" value="Znf_RING_CS"/>
</dbReference>
<dbReference type="PANTHER" id="PTHR12109:SF3">
    <property type="entry name" value="RING FINGER PROTEIN 141"/>
    <property type="match status" value="1"/>
</dbReference>
<dbReference type="InterPro" id="IPR043400">
    <property type="entry name" value="RING-HC_RNF141"/>
</dbReference>
<evidence type="ECO:0000256" key="4">
    <source>
        <dbReference type="ARBA" id="ARBA00022833"/>
    </source>
</evidence>
<keyword evidence="4" id="KW-0862">Zinc</keyword>
<evidence type="ECO:0000256" key="5">
    <source>
        <dbReference type="PROSITE-ProRule" id="PRU00175"/>
    </source>
</evidence>
<evidence type="ECO:0000256" key="3">
    <source>
        <dbReference type="ARBA" id="ARBA00022771"/>
    </source>
</evidence>
<dbReference type="InterPro" id="IPR013083">
    <property type="entry name" value="Znf_RING/FYVE/PHD"/>
</dbReference>
<dbReference type="CDD" id="cd16545">
    <property type="entry name" value="RING-HC_RNF141"/>
    <property type="match status" value="1"/>
</dbReference>
<dbReference type="InterPro" id="IPR001841">
    <property type="entry name" value="Znf_RING"/>
</dbReference>
<keyword evidence="3 5" id="KW-0863">Zinc-finger</keyword>
<dbReference type="GO" id="GO:0004842">
    <property type="term" value="F:ubiquitin-protein transferase activity"/>
    <property type="evidence" value="ECO:0007669"/>
    <property type="project" value="TreeGrafter"/>
</dbReference>
<feature type="domain" description="RING-type" evidence="6">
    <location>
        <begin position="163"/>
        <end position="200"/>
    </location>
</feature>
<dbReference type="Gene3D" id="3.30.40.10">
    <property type="entry name" value="Zinc/RING finger domain, C3HC4 (zinc finger)"/>
    <property type="match status" value="1"/>
</dbReference>
<dbReference type="PROSITE" id="PS50089">
    <property type="entry name" value="ZF_RING_2"/>
    <property type="match status" value="1"/>
</dbReference>
<evidence type="ECO:0000313" key="8">
    <source>
        <dbReference type="Proteomes" id="UP000801492"/>
    </source>
</evidence>
<gene>
    <name evidence="7" type="ORF">ILUMI_04453</name>
</gene>
<evidence type="ECO:0000259" key="6">
    <source>
        <dbReference type="PROSITE" id="PS50089"/>
    </source>
</evidence>
<protein>
    <recommendedName>
        <fullName evidence="1">RING finger protein 141</fullName>
    </recommendedName>
</protein>
<dbReference type="Pfam" id="PF13920">
    <property type="entry name" value="zf-C3HC4_3"/>
    <property type="match status" value="1"/>
</dbReference>
<dbReference type="SMART" id="SM00184">
    <property type="entry name" value="RING"/>
    <property type="match status" value="1"/>
</dbReference>
<sequence>MGHNASSQFHEFVTPFVSQLLNDESTANTLISSEINSMTYEEFTKTLGELNLLSKKCLDSSGNQLVFAVKKGTDSTVFWKATVQVACVKINSETKKVETYRLLNLNEFLRVFKTLKCQYSAVQQSKRCSKDTEATKYLTTSTFFNHLDDVTKGGYYNGDQSECCICLERQPEVSLPCTHSYCLPCIEEWNESHDTCPICREKLESTEDTWVLSEVPKAEDITEEIRSDLMNLAVERSHPCSPS</sequence>
<proteinExistence type="predicted"/>
<evidence type="ECO:0000313" key="7">
    <source>
        <dbReference type="EMBL" id="KAF2901725.1"/>
    </source>
</evidence>
<comment type="caution">
    <text evidence="7">The sequence shown here is derived from an EMBL/GenBank/DDBJ whole genome shotgun (WGS) entry which is preliminary data.</text>
</comment>
<dbReference type="GO" id="GO:0008270">
    <property type="term" value="F:zinc ion binding"/>
    <property type="evidence" value="ECO:0007669"/>
    <property type="project" value="UniProtKB-KW"/>
</dbReference>
<dbReference type="PROSITE" id="PS00518">
    <property type="entry name" value="ZF_RING_1"/>
    <property type="match status" value="1"/>
</dbReference>
<keyword evidence="2" id="KW-0479">Metal-binding</keyword>
<name>A0A8K0GEJ2_IGNLU</name>
<reference evidence="7" key="1">
    <citation type="submission" date="2019-08" db="EMBL/GenBank/DDBJ databases">
        <title>The genome of the North American firefly Photinus pyralis.</title>
        <authorList>
            <consortium name="Photinus pyralis genome working group"/>
            <person name="Fallon T.R."/>
            <person name="Sander Lower S.E."/>
            <person name="Weng J.-K."/>
        </authorList>
    </citation>
    <scope>NUCLEOTIDE SEQUENCE</scope>
    <source>
        <strain evidence="7">TRF0915ILg1</strain>
        <tissue evidence="7">Whole body</tissue>
    </source>
</reference>
<accession>A0A8K0GEJ2</accession>
<dbReference type="EMBL" id="VTPC01001507">
    <property type="protein sequence ID" value="KAF2901725.1"/>
    <property type="molecule type" value="Genomic_DNA"/>
</dbReference>
<keyword evidence="8" id="KW-1185">Reference proteome</keyword>
<dbReference type="PANTHER" id="PTHR12109">
    <property type="entry name" value="RING FINGER PROTEIN 141-RELATED"/>
    <property type="match status" value="1"/>
</dbReference>
<dbReference type="SUPFAM" id="SSF57850">
    <property type="entry name" value="RING/U-box"/>
    <property type="match status" value="1"/>
</dbReference>
<dbReference type="InterPro" id="IPR047126">
    <property type="entry name" value="RNF141-like"/>
</dbReference>
<evidence type="ECO:0000256" key="1">
    <source>
        <dbReference type="ARBA" id="ARBA00022017"/>
    </source>
</evidence>